<dbReference type="InterPro" id="IPR037675">
    <property type="entry name" value="PIG-O_N"/>
</dbReference>
<evidence type="ECO:0000256" key="4">
    <source>
        <dbReference type="ARBA" id="ARBA00022502"/>
    </source>
</evidence>
<comment type="similarity">
    <text evidence="3">Belongs to the PIGG/PIGN/PIGO family. PIGO subfamily.</text>
</comment>
<evidence type="ECO:0000256" key="8">
    <source>
        <dbReference type="ARBA" id="ARBA00022989"/>
    </source>
</evidence>
<dbReference type="InterPro" id="IPR039524">
    <property type="entry name" value="PIGO/GPI13"/>
</dbReference>
<feature type="transmembrane region" description="Helical" evidence="11">
    <location>
        <begin position="6"/>
        <end position="24"/>
    </location>
</feature>
<feature type="domain" description="GPI ethanolamine phosphate transferase 2 C-terminal" evidence="12">
    <location>
        <begin position="829"/>
        <end position="970"/>
    </location>
</feature>
<evidence type="ECO:0000313" key="14">
    <source>
        <dbReference type="Proteomes" id="UP000807469"/>
    </source>
</evidence>
<protein>
    <recommendedName>
        <fullName evidence="12">GPI ethanolamine phosphate transferase 2 C-terminal domain-containing protein</fullName>
    </recommendedName>
</protein>
<gene>
    <name evidence="13" type="ORF">BDN70DRAFT_935302</name>
</gene>
<dbReference type="GO" id="GO:0006506">
    <property type="term" value="P:GPI anchor biosynthetic process"/>
    <property type="evidence" value="ECO:0007669"/>
    <property type="project" value="UniProtKB-KW"/>
</dbReference>
<evidence type="ECO:0000256" key="5">
    <source>
        <dbReference type="ARBA" id="ARBA00022679"/>
    </source>
</evidence>
<feature type="transmembrane region" description="Helical" evidence="11">
    <location>
        <begin position="949"/>
        <end position="975"/>
    </location>
</feature>
<dbReference type="GO" id="GO:0051377">
    <property type="term" value="F:mannose-ethanolamine phosphotransferase activity"/>
    <property type="evidence" value="ECO:0007669"/>
    <property type="project" value="InterPro"/>
</dbReference>
<evidence type="ECO:0000256" key="9">
    <source>
        <dbReference type="ARBA" id="ARBA00023136"/>
    </source>
</evidence>
<evidence type="ECO:0000313" key="13">
    <source>
        <dbReference type="EMBL" id="KAF9476156.1"/>
    </source>
</evidence>
<dbReference type="InterPro" id="IPR017850">
    <property type="entry name" value="Alkaline_phosphatase_core_sf"/>
</dbReference>
<dbReference type="EMBL" id="MU155305">
    <property type="protein sequence ID" value="KAF9476156.1"/>
    <property type="molecule type" value="Genomic_DNA"/>
</dbReference>
<feature type="transmembrane region" description="Helical" evidence="11">
    <location>
        <begin position="625"/>
        <end position="645"/>
    </location>
</feature>
<evidence type="ECO:0000256" key="7">
    <source>
        <dbReference type="ARBA" id="ARBA00022824"/>
    </source>
</evidence>
<keyword evidence="5" id="KW-0808">Transferase</keyword>
<reference evidence="13" key="1">
    <citation type="submission" date="2020-11" db="EMBL/GenBank/DDBJ databases">
        <authorList>
            <consortium name="DOE Joint Genome Institute"/>
            <person name="Ahrendt S."/>
            <person name="Riley R."/>
            <person name="Andreopoulos W."/>
            <person name="Labutti K."/>
            <person name="Pangilinan J."/>
            <person name="Ruiz-Duenas F.J."/>
            <person name="Barrasa J.M."/>
            <person name="Sanchez-Garcia M."/>
            <person name="Camarero S."/>
            <person name="Miyauchi S."/>
            <person name="Serrano A."/>
            <person name="Linde D."/>
            <person name="Babiker R."/>
            <person name="Drula E."/>
            <person name="Ayuso-Fernandez I."/>
            <person name="Pacheco R."/>
            <person name="Padilla G."/>
            <person name="Ferreira P."/>
            <person name="Barriuso J."/>
            <person name="Kellner H."/>
            <person name="Castanera R."/>
            <person name="Alfaro M."/>
            <person name="Ramirez L."/>
            <person name="Pisabarro A.G."/>
            <person name="Kuo A."/>
            <person name="Tritt A."/>
            <person name="Lipzen A."/>
            <person name="He G."/>
            <person name="Yan M."/>
            <person name="Ng V."/>
            <person name="Cullen D."/>
            <person name="Martin F."/>
            <person name="Rosso M.-N."/>
            <person name="Henrissat B."/>
            <person name="Hibbett D."/>
            <person name="Martinez A.T."/>
            <person name="Grigoriev I.V."/>
        </authorList>
    </citation>
    <scope>NUCLEOTIDE SEQUENCE</scope>
    <source>
        <strain evidence="13">CIRM-BRFM 674</strain>
    </source>
</reference>
<dbReference type="OrthoDB" id="272139at2759"/>
<keyword evidence="8 11" id="KW-1133">Transmembrane helix</keyword>
<dbReference type="GO" id="GO:0005789">
    <property type="term" value="C:endoplasmic reticulum membrane"/>
    <property type="evidence" value="ECO:0007669"/>
    <property type="project" value="UniProtKB-SubCell"/>
</dbReference>
<sequence length="1008" mass="110109">MGSSRLSLLIWVFLVHLVGIYLFTRGFLLTRLSLPDSSTCSDADCVVGATHKRAILLIIDSLRFDFITPNPPIPASPVHHGILTLPRELTERHPRNSFIFNAYADPPTTTLQRIKGITTGSLPTFVDVGNNFGGSSILEDSLIKQLKAAGKKVAFMGDDTWMSVFPDTFDIAFPYDSFNVEDLHTVDDGVIEHLFPLLEDDSKPFDFLIGHFLGVDHVGHRVGPDHPSMKAKLQQMDDVLRRVVDKMDEDTLLVVLGDHGMDRSGDHGGDGVLETSSGMWIYSKGPYLMETMPSVPAAVLQFKTFPGAEVRHRTIQQIDILPTISLILGLPIPFNNLGTVIPELFWRHGTGRLLEKALSINAAQIMAYLNRYRSSPSGGELDEDWEAIQAAWATTRRSELIQDAELVTLMNFNRVALAACRAMWAQFNPLLMSLGLSLLSMSLCAAWSVYSGLSAHDGDWNDWLVARLSTAAKAAGGGSLVGALIYTIIASFIPGVSVVDCSLFGGFLASSMALILSSPPNITMASLKSVPVILILHSITFLSNSFTFWEDRIVPFLLISSIVPYVLVGFTAPNKRLRHRILGFSLVFAICVRLISISTVCREEQQPYCHVTFFASSSLPSPPQAALYLALPVAAGLPFIINRYLKITRSDNGIANYFLLLILAPSLCAGSLYWIMEWADSASILGAEWAGLLRLGRTVLARIAFGSIIIGGGTLWWLVPLCLNVEVSQQGEKKQVQVLGFANAFGAPYIIFWTISLCLVYLSSQITGQLILALATVALLSFLEVLDSVRDVKGIEAAFTSASPSTVLDVSASAALSPPIRFVDIIPIALLGLHVFYGTGHQSTISSLQWKSAFVLTSTVSYPFSVVTIFLNSVGPIFLFALAAPLAALWNRAPLTNAEAKPDQQVKQESTLAGLGLMIYYSALLLGTSVSAAILRRHLMVWKVFAPRFIAAVLELLAVDVAILIGVGVGVERIARRVSNMFKKKIFISILLMDKTQLRRQNLQVGWV</sequence>
<dbReference type="Proteomes" id="UP000807469">
    <property type="component" value="Unassembled WGS sequence"/>
</dbReference>
<evidence type="ECO:0000256" key="11">
    <source>
        <dbReference type="SAM" id="Phobius"/>
    </source>
</evidence>
<keyword evidence="9 11" id="KW-0472">Membrane</keyword>
<feature type="transmembrane region" description="Helical" evidence="11">
    <location>
        <begin position="740"/>
        <end position="762"/>
    </location>
</feature>
<dbReference type="Gene3D" id="3.40.720.10">
    <property type="entry name" value="Alkaline Phosphatase, subunit A"/>
    <property type="match status" value="1"/>
</dbReference>
<evidence type="ECO:0000256" key="6">
    <source>
        <dbReference type="ARBA" id="ARBA00022692"/>
    </source>
</evidence>
<keyword evidence="7" id="KW-0256">Endoplasmic reticulum</keyword>
<feature type="transmembrane region" description="Helical" evidence="11">
    <location>
        <begin position="911"/>
        <end position="934"/>
    </location>
</feature>
<dbReference type="PANTHER" id="PTHR23071">
    <property type="entry name" value="PHOSPHATIDYLINOSITOL GLYCAN"/>
    <property type="match status" value="1"/>
</dbReference>
<comment type="caution">
    <text evidence="13">The sequence shown here is derived from an EMBL/GenBank/DDBJ whole genome shotgun (WGS) entry which is preliminary data.</text>
</comment>
<keyword evidence="4" id="KW-0337">GPI-anchor biosynthesis</keyword>
<keyword evidence="6 11" id="KW-0812">Transmembrane</keyword>
<feature type="transmembrane region" description="Helical" evidence="11">
    <location>
        <begin position="581"/>
        <end position="600"/>
    </location>
</feature>
<name>A0A9P5YVZ7_9AGAR</name>
<evidence type="ECO:0000256" key="3">
    <source>
        <dbReference type="ARBA" id="ARBA00008695"/>
    </source>
</evidence>
<evidence type="ECO:0000256" key="2">
    <source>
        <dbReference type="ARBA" id="ARBA00004687"/>
    </source>
</evidence>
<dbReference type="InterPro" id="IPR002591">
    <property type="entry name" value="Phosphodiest/P_Trfase"/>
</dbReference>
<accession>A0A9P5YVZ7</accession>
<dbReference type="PANTHER" id="PTHR23071:SF1">
    <property type="entry name" value="GPI ETHANOLAMINE PHOSPHATE TRANSFERASE 3"/>
    <property type="match status" value="1"/>
</dbReference>
<comment type="pathway">
    <text evidence="2">Glycolipid biosynthesis; glycosylphosphatidylinositol-anchor biosynthesis.</text>
</comment>
<dbReference type="InterPro" id="IPR045687">
    <property type="entry name" value="PIGG/GPI7_C"/>
</dbReference>
<dbReference type="SUPFAM" id="SSF53649">
    <property type="entry name" value="Alkaline phosphatase-like"/>
    <property type="match status" value="1"/>
</dbReference>
<dbReference type="AlphaFoldDB" id="A0A9P5YVZ7"/>
<feature type="transmembrane region" description="Helical" evidence="11">
    <location>
        <begin position="553"/>
        <end position="572"/>
    </location>
</feature>
<comment type="subcellular location">
    <subcellularLocation>
        <location evidence="1">Endoplasmic reticulum membrane</location>
        <topology evidence="1">Multi-pass membrane protein</topology>
    </subcellularLocation>
</comment>
<keyword evidence="10" id="KW-0325">Glycoprotein</keyword>
<feature type="transmembrane region" description="Helical" evidence="11">
    <location>
        <begin position="430"/>
        <end position="450"/>
    </location>
</feature>
<feature type="transmembrane region" description="Helical" evidence="11">
    <location>
        <begin position="483"/>
        <end position="509"/>
    </location>
</feature>
<keyword evidence="14" id="KW-1185">Reference proteome</keyword>
<organism evidence="13 14">
    <name type="scientific">Pholiota conissans</name>
    <dbReference type="NCBI Taxonomy" id="109636"/>
    <lineage>
        <taxon>Eukaryota</taxon>
        <taxon>Fungi</taxon>
        <taxon>Dikarya</taxon>
        <taxon>Basidiomycota</taxon>
        <taxon>Agaricomycotina</taxon>
        <taxon>Agaricomycetes</taxon>
        <taxon>Agaricomycetidae</taxon>
        <taxon>Agaricales</taxon>
        <taxon>Agaricineae</taxon>
        <taxon>Strophariaceae</taxon>
        <taxon>Pholiota</taxon>
    </lineage>
</organism>
<evidence type="ECO:0000259" key="12">
    <source>
        <dbReference type="Pfam" id="PF19316"/>
    </source>
</evidence>
<feature type="transmembrane region" description="Helical" evidence="11">
    <location>
        <begin position="860"/>
        <end position="890"/>
    </location>
</feature>
<proteinExistence type="inferred from homology"/>
<dbReference type="Pfam" id="PF19316">
    <property type="entry name" value="PIGO_PIGG"/>
    <property type="match status" value="1"/>
</dbReference>
<feature type="transmembrane region" description="Helical" evidence="11">
    <location>
        <begin position="699"/>
        <end position="719"/>
    </location>
</feature>
<dbReference type="CDD" id="cd16023">
    <property type="entry name" value="GPI_EPT_3"/>
    <property type="match status" value="1"/>
</dbReference>
<evidence type="ECO:0000256" key="1">
    <source>
        <dbReference type="ARBA" id="ARBA00004477"/>
    </source>
</evidence>
<evidence type="ECO:0000256" key="10">
    <source>
        <dbReference type="ARBA" id="ARBA00023180"/>
    </source>
</evidence>
<dbReference type="Pfam" id="PF01663">
    <property type="entry name" value="Phosphodiest"/>
    <property type="match status" value="1"/>
</dbReference>
<feature type="transmembrane region" description="Helical" evidence="11">
    <location>
        <begin position="657"/>
        <end position="676"/>
    </location>
</feature>